<dbReference type="AlphaFoldDB" id="A0A5D4RA17"/>
<reference evidence="1 2" key="1">
    <citation type="submission" date="2019-08" db="EMBL/GenBank/DDBJ databases">
        <title>Bacillus genomes from the desert of Cuatro Cienegas, Coahuila.</title>
        <authorList>
            <person name="Olmedo-Alvarez G."/>
        </authorList>
    </citation>
    <scope>NUCLEOTIDE SEQUENCE [LARGE SCALE GENOMIC DNA]</scope>
    <source>
        <strain evidence="1 2">CH108_3D</strain>
    </source>
</reference>
<organism evidence="1 2">
    <name type="scientific">Rossellomorea marisflavi</name>
    <dbReference type="NCBI Taxonomy" id="189381"/>
    <lineage>
        <taxon>Bacteria</taxon>
        <taxon>Bacillati</taxon>
        <taxon>Bacillota</taxon>
        <taxon>Bacilli</taxon>
        <taxon>Bacillales</taxon>
        <taxon>Bacillaceae</taxon>
        <taxon>Rossellomorea</taxon>
    </lineage>
</organism>
<dbReference type="Proteomes" id="UP000322997">
    <property type="component" value="Unassembled WGS sequence"/>
</dbReference>
<evidence type="ECO:0000313" key="1">
    <source>
        <dbReference type="EMBL" id="TYS48225.1"/>
    </source>
</evidence>
<protein>
    <submittedName>
        <fullName evidence="1">Uncharacterized protein</fullName>
    </submittedName>
</protein>
<dbReference type="RefSeq" id="WP_187443172.1">
    <property type="nucleotide sequence ID" value="NZ_JBNILK010000012.1"/>
</dbReference>
<dbReference type="EMBL" id="VTEQ01000010">
    <property type="protein sequence ID" value="TYS48225.1"/>
    <property type="molecule type" value="Genomic_DNA"/>
</dbReference>
<name>A0A5D4RA17_9BACI</name>
<sequence>MDENARDNAEGAISTVLFGEADPVQNLVEKAGLREFSSMYTLTLIDDGVDRLSRASIFEEAEMVVQGEGSSQFLTVNLTQQTPEDVAWLVFCWVDHLLSSIH</sequence>
<accession>A0A5D4RA17</accession>
<gene>
    <name evidence="1" type="ORF">FZC83_21355</name>
</gene>
<proteinExistence type="predicted"/>
<evidence type="ECO:0000313" key="2">
    <source>
        <dbReference type="Proteomes" id="UP000322997"/>
    </source>
</evidence>
<comment type="caution">
    <text evidence="1">The sequence shown here is derived from an EMBL/GenBank/DDBJ whole genome shotgun (WGS) entry which is preliminary data.</text>
</comment>